<evidence type="ECO:0000259" key="1">
    <source>
        <dbReference type="Pfam" id="PF09722"/>
    </source>
</evidence>
<evidence type="ECO:0000313" key="3">
    <source>
        <dbReference type="EMBL" id="QMW23924.1"/>
    </source>
</evidence>
<dbReference type="Pfam" id="PF09722">
    <property type="entry name" value="Xre_MbcA_ParS_C"/>
    <property type="match status" value="1"/>
</dbReference>
<dbReference type="Pfam" id="PF20432">
    <property type="entry name" value="Xre-like-HTH"/>
    <property type="match status" value="1"/>
</dbReference>
<name>A0A7G5IKN2_9SPHN</name>
<accession>A0A7G5IKN2</accession>
<organism evidence="3 4">
    <name type="scientific">Sandaracinobacteroides saxicola</name>
    <dbReference type="NCBI Taxonomy" id="2759707"/>
    <lineage>
        <taxon>Bacteria</taxon>
        <taxon>Pseudomonadati</taxon>
        <taxon>Pseudomonadota</taxon>
        <taxon>Alphaproteobacteria</taxon>
        <taxon>Sphingomonadales</taxon>
        <taxon>Sphingosinicellaceae</taxon>
        <taxon>Sandaracinobacteroides</taxon>
    </lineage>
</organism>
<feature type="domain" description="Antitoxin Xre/MbcA/ParS-like toxin-binding" evidence="1">
    <location>
        <begin position="84"/>
        <end position="131"/>
    </location>
</feature>
<gene>
    <name evidence="3" type="ORF">H3309_05485</name>
</gene>
<protein>
    <submittedName>
        <fullName evidence="3">DUF2384 domain-containing protein</fullName>
    </submittedName>
</protein>
<proteinExistence type="predicted"/>
<reference evidence="3 4" key="1">
    <citation type="submission" date="2020-07" db="EMBL/GenBank/DDBJ databases">
        <title>Complete genome sequence for Sandaracinobacter sp. M6.</title>
        <authorList>
            <person name="Tang Y."/>
            <person name="Liu Q."/>
            <person name="Guo Z."/>
            <person name="Lei P."/>
            <person name="Huang B."/>
        </authorList>
    </citation>
    <scope>NUCLEOTIDE SEQUENCE [LARGE SCALE GENOMIC DNA]</scope>
    <source>
        <strain evidence="3 4">M6</strain>
    </source>
</reference>
<dbReference type="EMBL" id="CP059851">
    <property type="protein sequence ID" value="QMW23924.1"/>
    <property type="molecule type" value="Genomic_DNA"/>
</dbReference>
<dbReference type="InterPro" id="IPR024467">
    <property type="entry name" value="Xre/MbcA/ParS-like_toxin-bd"/>
</dbReference>
<evidence type="ECO:0000313" key="4">
    <source>
        <dbReference type="Proteomes" id="UP000515292"/>
    </source>
</evidence>
<dbReference type="InterPro" id="IPR046847">
    <property type="entry name" value="Xre-like_HTH"/>
</dbReference>
<dbReference type="KEGG" id="sand:H3309_05485"/>
<dbReference type="RefSeq" id="WP_182297747.1">
    <property type="nucleotide sequence ID" value="NZ_CP059851.1"/>
</dbReference>
<evidence type="ECO:0000259" key="2">
    <source>
        <dbReference type="Pfam" id="PF20432"/>
    </source>
</evidence>
<feature type="domain" description="Antitoxin Xre-like helix-turn-helix" evidence="2">
    <location>
        <begin position="23"/>
        <end position="78"/>
    </location>
</feature>
<sequence length="134" mass="14447">MPFSVAEAPTPFIHSRPRSADDALISRAVARVAAFWHLTNAQLGAILGLSPASVSRLRAGAYTVKPGEKPFELALLLTRLFRSLDAFMGSDDAAARAWLATPNLDLGARPLDLLPSITGLIRVADYVDDHRARV</sequence>
<dbReference type="GO" id="GO:0003677">
    <property type="term" value="F:DNA binding"/>
    <property type="evidence" value="ECO:0007669"/>
    <property type="project" value="InterPro"/>
</dbReference>
<keyword evidence="4" id="KW-1185">Reference proteome</keyword>
<dbReference type="AlphaFoldDB" id="A0A7G5IKN2"/>
<dbReference type="Proteomes" id="UP000515292">
    <property type="component" value="Chromosome"/>
</dbReference>